<sequence>MTVDYRGSTNSFLFQATVEDLDLLPALTIHPTTPLVQALELSYEREYSYLPVVSTKSKRLLGYLTAEQLRKATSNATAETVLVRDHYIRFAKPDGQREFQKITPSTPLEDLEKFFANGEEFAVVTDIDRRFVLGVAVKEDLEKFVKNRPSLKV</sequence>
<proteinExistence type="predicted"/>
<evidence type="ECO:0000313" key="1">
    <source>
        <dbReference type="EMBL" id="KAF5097127.1"/>
    </source>
</evidence>
<protein>
    <submittedName>
        <fullName evidence="1">Uncharacterized protein</fullName>
    </submittedName>
</protein>
<accession>A0ACB6V3V6</accession>
<comment type="caution">
    <text evidence="1">The sequence shown here is derived from an EMBL/GenBank/DDBJ whole genome shotgun (WGS) entry which is preliminary data.</text>
</comment>
<dbReference type="Proteomes" id="UP000744676">
    <property type="component" value="Unassembled WGS sequence"/>
</dbReference>
<name>A0ACB6V3V6_9ASCO</name>
<evidence type="ECO:0000313" key="2">
    <source>
        <dbReference type="Proteomes" id="UP000744676"/>
    </source>
</evidence>
<keyword evidence="2" id="KW-1185">Reference proteome</keyword>
<reference evidence="1 2" key="1">
    <citation type="journal article" date="2020" name="Front. Microbiol.">
        <title>Phenotypic and Genetic Characterization of the Cheese Ripening Yeast Geotrichum candidum.</title>
        <authorList>
            <person name="Perkins V."/>
            <person name="Vignola S."/>
            <person name="Lessard M.H."/>
            <person name="Plante P.L."/>
            <person name="Corbeil J."/>
            <person name="Dugat-Bony E."/>
            <person name="Frenette M."/>
            <person name="Labrie S."/>
        </authorList>
    </citation>
    <scope>NUCLEOTIDE SEQUENCE [LARGE SCALE GENOMIC DNA]</scope>
    <source>
        <strain evidence="1 2">LMA-1147</strain>
    </source>
</reference>
<gene>
    <name evidence="1" type="ORF">D0Z00_002525</name>
</gene>
<dbReference type="EMBL" id="QVQA01000073">
    <property type="protein sequence ID" value="KAF5097127.1"/>
    <property type="molecule type" value="Genomic_DNA"/>
</dbReference>
<organism evidence="1 2">
    <name type="scientific">Geotrichum galactomycetum</name>
    <dbReference type="NCBI Taxonomy" id="27317"/>
    <lineage>
        <taxon>Eukaryota</taxon>
        <taxon>Fungi</taxon>
        <taxon>Dikarya</taxon>
        <taxon>Ascomycota</taxon>
        <taxon>Saccharomycotina</taxon>
        <taxon>Dipodascomycetes</taxon>
        <taxon>Dipodascales</taxon>
        <taxon>Dipodascaceae</taxon>
        <taxon>Geotrichum</taxon>
    </lineage>
</organism>